<organism evidence="4 5">
    <name type="scientific">Eimeria praecox</name>
    <dbReference type="NCBI Taxonomy" id="51316"/>
    <lineage>
        <taxon>Eukaryota</taxon>
        <taxon>Sar</taxon>
        <taxon>Alveolata</taxon>
        <taxon>Apicomplexa</taxon>
        <taxon>Conoidasida</taxon>
        <taxon>Coccidia</taxon>
        <taxon>Eucoccidiorida</taxon>
        <taxon>Eimeriorina</taxon>
        <taxon>Eimeriidae</taxon>
        <taxon>Eimeria</taxon>
    </lineage>
</organism>
<feature type="region of interest" description="Disordered" evidence="2">
    <location>
        <begin position="39"/>
        <end position="74"/>
    </location>
</feature>
<proteinExistence type="predicted"/>
<evidence type="ECO:0000313" key="5">
    <source>
        <dbReference type="Proteomes" id="UP000018201"/>
    </source>
</evidence>
<keyword evidence="5" id="KW-1185">Reference proteome</keyword>
<protein>
    <submittedName>
        <fullName evidence="4">Uncharacterized protein</fullName>
    </submittedName>
</protein>
<sequence length="619" mass="68397">MLCVSVPVVAGWLSAIALSCETVAAGSVWKNMETESITNNSISDDHSLGDNYKQEKNPKERQQGLRQEADETETEGEVLQQLNELLRLQPVVVQLAESVETHEAHLVLQEFWKSVERAKHVRQLLTDSSNPWGPPESAVKKALNKGLSALSEVYEMARQHGLRLVRETRGVQPVRDFSYQELKIMEGYLGSPLVQALENHMASLRFSCRAFAWKLEETEASIAGMPRVGRLEDGRLLEALAANLKFIHAAHKAATIGRQSAEEVTTSAIAVAISQATRVYKDCRDLLQERRALSKAERQRQQSLAQEESVAALQQLDTVDDLLNRGEELLQQYRGGIEEMQKEREIVVADAVRQQAEDVGKELKAVLDVAVSRLECSSAVINDDKKVESVYKALASRATREAADASRRVSDIQMELEARPLLGWSSSEIMQVEEENASRKRVLINQSMLNLLTESLEQIEKNAKAAHLQASTAATAISEDNEVGLPGRVLMAAARNAAATADRLVGNAEILWLHAQLLESLECDLRVSVNLARIGAAAAAWPTETATKGKQRWQMELPSQHKVQVEALQKEVHATKSLARSHWTARDLALTAATMKHAAVGIATLIQQQQLKQTANLIP</sequence>
<evidence type="ECO:0000313" key="4">
    <source>
        <dbReference type="EMBL" id="CDI74139.1"/>
    </source>
</evidence>
<gene>
    <name evidence="4" type="ORF">EPH_0001600</name>
</gene>
<feature type="chain" id="PRO_5004669602" evidence="3">
    <location>
        <begin position="26"/>
        <end position="619"/>
    </location>
</feature>
<keyword evidence="1" id="KW-0175">Coiled coil</keyword>
<name>U6G697_9EIME</name>
<reference evidence="4" key="1">
    <citation type="submission" date="2013-10" db="EMBL/GenBank/DDBJ databases">
        <title>Genomic analysis of the causative agents of coccidiosis in chickens.</title>
        <authorList>
            <person name="Reid A.J."/>
            <person name="Blake D."/>
            <person name="Billington K."/>
            <person name="Browne H."/>
            <person name="Dunn M."/>
            <person name="Hung S."/>
            <person name="Kawahara F."/>
            <person name="Miranda-Saavedra D."/>
            <person name="Mourier T."/>
            <person name="Nagra H."/>
            <person name="Otto T.D."/>
            <person name="Rawlings N."/>
            <person name="Sanchez A."/>
            <person name="Sanders M."/>
            <person name="Subramaniam C."/>
            <person name="Tay Y."/>
            <person name="Dear P."/>
            <person name="Doerig C."/>
            <person name="Gruber A."/>
            <person name="Parkinson J."/>
            <person name="Shirley M."/>
            <person name="Wan K.L."/>
            <person name="Berriman M."/>
            <person name="Tomley F."/>
            <person name="Pain A."/>
        </authorList>
    </citation>
    <scope>NUCLEOTIDE SEQUENCE [LARGE SCALE GENOMIC DNA]</scope>
    <source>
        <strain evidence="4">Houghton</strain>
    </source>
</reference>
<feature type="coiled-coil region" evidence="1">
    <location>
        <begin position="286"/>
        <end position="357"/>
    </location>
</feature>
<feature type="signal peptide" evidence="3">
    <location>
        <begin position="1"/>
        <end position="25"/>
    </location>
</feature>
<reference evidence="4" key="2">
    <citation type="submission" date="2013-10" db="EMBL/GenBank/DDBJ databases">
        <authorList>
            <person name="Aslett M."/>
        </authorList>
    </citation>
    <scope>NUCLEOTIDE SEQUENCE [LARGE SCALE GENOMIC DNA]</scope>
    <source>
        <strain evidence="4">Houghton</strain>
    </source>
</reference>
<evidence type="ECO:0000256" key="2">
    <source>
        <dbReference type="SAM" id="MobiDB-lite"/>
    </source>
</evidence>
<dbReference type="AlphaFoldDB" id="U6G697"/>
<feature type="compositionally biased region" description="Basic and acidic residues" evidence="2">
    <location>
        <begin position="43"/>
        <end position="69"/>
    </location>
</feature>
<dbReference type="Proteomes" id="UP000018201">
    <property type="component" value="Unassembled WGS sequence"/>
</dbReference>
<keyword evidence="3" id="KW-0732">Signal</keyword>
<evidence type="ECO:0000256" key="1">
    <source>
        <dbReference type="SAM" id="Coils"/>
    </source>
</evidence>
<dbReference type="EMBL" id="HG689815">
    <property type="protein sequence ID" value="CDI74139.1"/>
    <property type="molecule type" value="Genomic_DNA"/>
</dbReference>
<dbReference type="OrthoDB" id="347769at2759"/>
<accession>U6G697</accession>
<evidence type="ECO:0000256" key="3">
    <source>
        <dbReference type="SAM" id="SignalP"/>
    </source>
</evidence>
<dbReference type="VEuPathDB" id="ToxoDB:EPH_0001600"/>